<feature type="domain" description="UspA" evidence="1">
    <location>
        <begin position="46"/>
        <end position="159"/>
    </location>
</feature>
<comment type="caution">
    <text evidence="2">The sequence shown here is derived from an EMBL/GenBank/DDBJ whole genome shotgun (WGS) entry which is preliminary data.</text>
</comment>
<dbReference type="Gene3D" id="3.40.50.12370">
    <property type="match status" value="1"/>
</dbReference>
<dbReference type="SUPFAM" id="SSF52402">
    <property type="entry name" value="Adenine nucleotide alpha hydrolases-like"/>
    <property type="match status" value="2"/>
</dbReference>
<dbReference type="InterPro" id="IPR006016">
    <property type="entry name" value="UspA"/>
</dbReference>
<feature type="domain" description="UspA" evidence="1">
    <location>
        <begin position="188"/>
        <end position="317"/>
    </location>
</feature>
<sequence>MSLTPNPPQGSWTVDSDSPLRVIAGWSDKDTEALQLANWIGNSVPITVQVVAPSPATWKAPGAPNGKKFRKWLQREKDKFSDRAHSALKATVARQQWADVPVRMAASSSDSSSLIEVARDFGADVVVLGSRSARPKGTFLVSTVADSLLDANSLPLVVAPRHPKLSKKGITRITYVYLGYDGFDYPAGLQQAARIAARLGVPIRLLAMSPDNLSGADFDANINTPSDSAEWYEAALGHLDVARDNVFEAASQAPGATVVEVDVAVDHGWKRAMHSVKWKKGDLACFAFRRQSQFKRVFFSGPTSEFLRHCPAPSLIFPPSTA</sequence>
<dbReference type="EMBL" id="RXIR01000014">
    <property type="protein sequence ID" value="TVS28163.1"/>
    <property type="molecule type" value="Genomic_DNA"/>
</dbReference>
<evidence type="ECO:0000313" key="2">
    <source>
        <dbReference type="EMBL" id="TVS28163.1"/>
    </source>
</evidence>
<protein>
    <recommendedName>
        <fullName evidence="1">UspA domain-containing protein</fullName>
    </recommendedName>
</protein>
<dbReference type="RefSeq" id="WP_144690682.1">
    <property type="nucleotide sequence ID" value="NZ_JALXKV010000016.1"/>
</dbReference>
<name>A0A6C1TXG9_9CORY</name>
<dbReference type="Proteomes" id="UP000336646">
    <property type="component" value="Unassembled WGS sequence"/>
</dbReference>
<reference evidence="2 3" key="1">
    <citation type="submission" date="2018-12" db="EMBL/GenBank/DDBJ databases">
        <title>Corynebacterium sanguinis sp. nov., a clinically-associated and environmental corynebacterium.</title>
        <authorList>
            <person name="Gonzales-Siles L."/>
            <person name="Jaen-Luchoro D."/>
            <person name="Cardew S."/>
            <person name="Inganas E."/>
            <person name="Ohlen M."/>
            <person name="Jensie-Markopolous S."/>
            <person name="Pinyeiro-Iglesias B."/>
            <person name="Molin K."/>
            <person name="Skovbjerg S."/>
            <person name="Svensson-Stadler L."/>
            <person name="Funke G."/>
            <person name="Moore E.R.B."/>
        </authorList>
    </citation>
    <scope>NUCLEOTIDE SEQUENCE [LARGE SCALE GENOMIC DNA]</scope>
    <source>
        <strain evidence="2 3">58734</strain>
    </source>
</reference>
<dbReference type="Pfam" id="PF00582">
    <property type="entry name" value="Usp"/>
    <property type="match status" value="2"/>
</dbReference>
<organism evidence="2 3">
    <name type="scientific">Corynebacterium sanguinis</name>
    <dbReference type="NCBI Taxonomy" id="2594913"/>
    <lineage>
        <taxon>Bacteria</taxon>
        <taxon>Bacillati</taxon>
        <taxon>Actinomycetota</taxon>
        <taxon>Actinomycetes</taxon>
        <taxon>Mycobacteriales</taxon>
        <taxon>Corynebacteriaceae</taxon>
        <taxon>Corynebacterium</taxon>
    </lineage>
</organism>
<accession>A0A6C1TXG9</accession>
<gene>
    <name evidence="2" type="ORF">EKI59_07435</name>
</gene>
<evidence type="ECO:0000313" key="3">
    <source>
        <dbReference type="Proteomes" id="UP000336646"/>
    </source>
</evidence>
<proteinExistence type="predicted"/>
<dbReference type="OrthoDB" id="5242641at2"/>
<evidence type="ECO:0000259" key="1">
    <source>
        <dbReference type="Pfam" id="PF00582"/>
    </source>
</evidence>
<dbReference type="AlphaFoldDB" id="A0A6C1TXG9"/>